<dbReference type="EMBL" id="FZQP02006310">
    <property type="protein sequence ID" value="VVD02736.1"/>
    <property type="molecule type" value="Genomic_DNA"/>
</dbReference>
<gene>
    <name evidence="3" type="ORF">LSINAPIS_LOCUS12892</name>
</gene>
<dbReference type="InterPro" id="IPR036390">
    <property type="entry name" value="WH_DNA-bd_sf"/>
</dbReference>
<proteinExistence type="predicted"/>
<dbReference type="GO" id="GO:0006334">
    <property type="term" value="P:nucleosome assembly"/>
    <property type="evidence" value="ECO:0007669"/>
    <property type="project" value="InterPro"/>
</dbReference>
<feature type="domain" description="H15" evidence="2">
    <location>
        <begin position="35"/>
        <end position="104"/>
    </location>
</feature>
<dbReference type="CDD" id="cd00073">
    <property type="entry name" value="H15"/>
    <property type="match status" value="1"/>
</dbReference>
<evidence type="ECO:0000259" key="2">
    <source>
        <dbReference type="PROSITE" id="PS51504"/>
    </source>
</evidence>
<dbReference type="InterPro" id="IPR005818">
    <property type="entry name" value="Histone_H1/H5_H15"/>
</dbReference>
<keyword evidence="4" id="KW-1185">Reference proteome</keyword>
<protein>
    <recommendedName>
        <fullName evidence="2">H15 domain-containing protein</fullName>
    </recommendedName>
</protein>
<dbReference type="InterPro" id="IPR036388">
    <property type="entry name" value="WH-like_DNA-bd_sf"/>
</dbReference>
<evidence type="ECO:0000313" key="4">
    <source>
        <dbReference type="Proteomes" id="UP000324832"/>
    </source>
</evidence>
<evidence type="ECO:0000313" key="3">
    <source>
        <dbReference type="EMBL" id="VVD02736.1"/>
    </source>
</evidence>
<organism evidence="3 4">
    <name type="scientific">Leptidea sinapis</name>
    <dbReference type="NCBI Taxonomy" id="189913"/>
    <lineage>
        <taxon>Eukaryota</taxon>
        <taxon>Metazoa</taxon>
        <taxon>Ecdysozoa</taxon>
        <taxon>Arthropoda</taxon>
        <taxon>Hexapoda</taxon>
        <taxon>Insecta</taxon>
        <taxon>Pterygota</taxon>
        <taxon>Neoptera</taxon>
        <taxon>Endopterygota</taxon>
        <taxon>Lepidoptera</taxon>
        <taxon>Glossata</taxon>
        <taxon>Ditrysia</taxon>
        <taxon>Papilionoidea</taxon>
        <taxon>Pieridae</taxon>
        <taxon>Dismorphiinae</taxon>
        <taxon>Leptidea</taxon>
    </lineage>
</organism>
<dbReference type="Proteomes" id="UP000324832">
    <property type="component" value="Unassembled WGS sequence"/>
</dbReference>
<feature type="compositionally biased region" description="Basic and acidic residues" evidence="1">
    <location>
        <begin position="160"/>
        <end position="192"/>
    </location>
</feature>
<dbReference type="Pfam" id="PF00538">
    <property type="entry name" value="Linker_histone"/>
    <property type="match status" value="1"/>
</dbReference>
<dbReference type="SUPFAM" id="SSF46785">
    <property type="entry name" value="Winged helix' DNA-binding domain"/>
    <property type="match status" value="1"/>
</dbReference>
<sequence>MDMLQEIVMHTKPSKKTAKKQPISPTAELLDQQNQKITTKQMVNKALTDLQSRKGTSLYAIKKYIEVNYNVDIHKRSYIIRKYLKKAVESGLVTQIQGSFRLVPTKSKAEKKKAAKKTAEKLKAKRLDEESRKSPKKHKDGDTKKITNNKKEKVKKRNESKKELVNKSDSTKEKVKKSDKNTEKKSEKGVKNKKEKKLKKTSAKENKDDNEEKVSKKVRIKSTISSTPGKKRSGIVNRRSIGSIIKRPKMKPGLKPKE</sequence>
<feature type="compositionally biased region" description="Basic residues" evidence="1">
    <location>
        <begin position="246"/>
        <end position="258"/>
    </location>
</feature>
<dbReference type="GO" id="GO:0000786">
    <property type="term" value="C:nucleosome"/>
    <property type="evidence" value="ECO:0007669"/>
    <property type="project" value="InterPro"/>
</dbReference>
<reference evidence="3 4" key="1">
    <citation type="submission" date="2017-07" db="EMBL/GenBank/DDBJ databases">
        <authorList>
            <person name="Talla V."/>
            <person name="Backstrom N."/>
        </authorList>
    </citation>
    <scope>NUCLEOTIDE SEQUENCE [LARGE SCALE GENOMIC DNA]</scope>
</reference>
<evidence type="ECO:0000256" key="1">
    <source>
        <dbReference type="SAM" id="MobiDB-lite"/>
    </source>
</evidence>
<dbReference type="PROSITE" id="PS51504">
    <property type="entry name" value="H15"/>
    <property type="match status" value="1"/>
</dbReference>
<dbReference type="Gene3D" id="1.10.10.10">
    <property type="entry name" value="Winged helix-like DNA-binding domain superfamily/Winged helix DNA-binding domain"/>
    <property type="match status" value="1"/>
</dbReference>
<accession>A0A5E4QXI4</accession>
<feature type="compositionally biased region" description="Basic and acidic residues" evidence="1">
    <location>
        <begin position="117"/>
        <end position="151"/>
    </location>
</feature>
<name>A0A5E4QXI4_9NEOP</name>
<feature type="region of interest" description="Disordered" evidence="1">
    <location>
        <begin position="104"/>
        <end position="258"/>
    </location>
</feature>
<dbReference type="SMART" id="SM00526">
    <property type="entry name" value="H15"/>
    <property type="match status" value="1"/>
</dbReference>
<dbReference type="GO" id="GO:0003677">
    <property type="term" value="F:DNA binding"/>
    <property type="evidence" value="ECO:0007669"/>
    <property type="project" value="InterPro"/>
</dbReference>
<dbReference type="AlphaFoldDB" id="A0A5E4QXI4"/>
<feature type="compositionally biased region" description="Basic and acidic residues" evidence="1">
    <location>
        <begin position="202"/>
        <end position="215"/>
    </location>
</feature>